<proteinExistence type="predicted"/>
<organism evidence="1 2">
    <name type="scientific">Vaccinium darrowii</name>
    <dbReference type="NCBI Taxonomy" id="229202"/>
    <lineage>
        <taxon>Eukaryota</taxon>
        <taxon>Viridiplantae</taxon>
        <taxon>Streptophyta</taxon>
        <taxon>Embryophyta</taxon>
        <taxon>Tracheophyta</taxon>
        <taxon>Spermatophyta</taxon>
        <taxon>Magnoliopsida</taxon>
        <taxon>eudicotyledons</taxon>
        <taxon>Gunneridae</taxon>
        <taxon>Pentapetalae</taxon>
        <taxon>asterids</taxon>
        <taxon>Ericales</taxon>
        <taxon>Ericaceae</taxon>
        <taxon>Vaccinioideae</taxon>
        <taxon>Vaccinieae</taxon>
        <taxon>Vaccinium</taxon>
    </lineage>
</organism>
<evidence type="ECO:0000313" key="1">
    <source>
        <dbReference type="EMBL" id="KAH7861680.1"/>
    </source>
</evidence>
<dbReference type="EMBL" id="CM037154">
    <property type="protein sequence ID" value="KAH7861680.1"/>
    <property type="molecule type" value="Genomic_DNA"/>
</dbReference>
<sequence length="396" mass="44393">MSGINSLRQFAADFVKLNSFDGSNFPRWQKKMHFLVTTLNVVYVLTTPKPAQTENETLAETRARLKWESDDYICKGHILNGMSNNLFDVYQNKATAKEIWDALEAKYMLDDAASKKFLATKFFSYKMVDARSVVEQFHEIMHILNQFSQHNMNMDGSISVSSIIDKLPSTWKDVKKSLKHGKEEMTLEQLGQHFQVEEVLRQNLTNVEESTSKVHVMEEGQSSRQPHQSKHGNQNQNKKRKADHENGQNQNRNKKKGGSEDMRAGPVKELRLPLQLNRKMGYTTMVVAATKAEAAEATEATKAEATKVEATKAELAEAMEATKAEEAEATKAEVVEATVATKAEVAEATVATKEEAAEATQAEAEIADTQTNVVPRLEEGIQLLSGLFNIYDIHVR</sequence>
<name>A0ACB7Z7C5_9ERIC</name>
<evidence type="ECO:0000313" key="2">
    <source>
        <dbReference type="Proteomes" id="UP000828048"/>
    </source>
</evidence>
<gene>
    <name evidence="1" type="ORF">Vadar_029250</name>
</gene>
<reference evidence="1 2" key="1">
    <citation type="journal article" date="2021" name="Hortic Res">
        <title>High-quality reference genome and annotation aids understanding of berry development for evergreen blueberry (Vaccinium darrowii).</title>
        <authorList>
            <person name="Yu J."/>
            <person name="Hulse-Kemp A.M."/>
            <person name="Babiker E."/>
            <person name="Staton M."/>
        </authorList>
    </citation>
    <scope>NUCLEOTIDE SEQUENCE [LARGE SCALE GENOMIC DNA]</scope>
    <source>
        <strain evidence="2">cv. NJ 8807/NJ 8810</strain>
        <tissue evidence="1">Young leaf</tissue>
    </source>
</reference>
<dbReference type="Proteomes" id="UP000828048">
    <property type="component" value="Chromosome 4"/>
</dbReference>
<comment type="caution">
    <text evidence="1">The sequence shown here is derived from an EMBL/GenBank/DDBJ whole genome shotgun (WGS) entry which is preliminary data.</text>
</comment>
<keyword evidence="2" id="KW-1185">Reference proteome</keyword>
<accession>A0ACB7Z7C5</accession>
<protein>
    <submittedName>
        <fullName evidence="1">Uncharacterized protein</fullName>
    </submittedName>
</protein>